<dbReference type="InterPro" id="IPR036312">
    <property type="entry name" value="Bifun_inhib/LTP/seed_sf"/>
</dbReference>
<dbReference type="Gene3D" id="1.10.110.10">
    <property type="entry name" value="Plant lipid-transfer and hydrophobic proteins"/>
    <property type="match status" value="1"/>
</dbReference>
<name>A0A3L6TSK6_PANMI</name>
<feature type="chain" id="PRO_5017975793" description="Bifunctional inhibitor/plant lipid transfer protein/seed storage helical domain-containing protein" evidence="1">
    <location>
        <begin position="25"/>
        <end position="118"/>
    </location>
</feature>
<reference evidence="4" key="1">
    <citation type="journal article" date="2019" name="Nat. Commun.">
        <title>The genome of broomcorn millet.</title>
        <authorList>
            <person name="Zou C."/>
            <person name="Miki D."/>
            <person name="Li D."/>
            <person name="Tang Q."/>
            <person name="Xiao L."/>
            <person name="Rajput S."/>
            <person name="Deng P."/>
            <person name="Jia W."/>
            <person name="Huang R."/>
            <person name="Zhang M."/>
            <person name="Sun Y."/>
            <person name="Hu J."/>
            <person name="Fu X."/>
            <person name="Schnable P.S."/>
            <person name="Li F."/>
            <person name="Zhang H."/>
            <person name="Feng B."/>
            <person name="Zhu X."/>
            <person name="Liu R."/>
            <person name="Schnable J.C."/>
            <person name="Zhu J.-K."/>
            <person name="Zhang H."/>
        </authorList>
    </citation>
    <scope>NUCLEOTIDE SEQUENCE [LARGE SCALE GENOMIC DNA]</scope>
</reference>
<comment type="caution">
    <text evidence="3">The sequence shown here is derived from an EMBL/GenBank/DDBJ whole genome shotgun (WGS) entry which is preliminary data.</text>
</comment>
<dbReference type="EMBL" id="PQIB02000001">
    <property type="protein sequence ID" value="RLN43137.1"/>
    <property type="molecule type" value="Genomic_DNA"/>
</dbReference>
<dbReference type="PANTHER" id="PTHR33286">
    <property type="entry name" value="BIFUNCTIONAL INHIBITOR/LIPID-TRANSFER PROTEIN/SEED STORAGE 2S ALBUMIN SUPERFAMILY PROTEIN"/>
    <property type="match status" value="1"/>
</dbReference>
<evidence type="ECO:0000259" key="2">
    <source>
        <dbReference type="Pfam" id="PF14368"/>
    </source>
</evidence>
<proteinExistence type="predicted"/>
<dbReference type="AlphaFoldDB" id="A0A3L6TSK6"/>
<organism evidence="3 4">
    <name type="scientific">Panicum miliaceum</name>
    <name type="common">Proso millet</name>
    <name type="synonym">Broomcorn millet</name>
    <dbReference type="NCBI Taxonomy" id="4540"/>
    <lineage>
        <taxon>Eukaryota</taxon>
        <taxon>Viridiplantae</taxon>
        <taxon>Streptophyta</taxon>
        <taxon>Embryophyta</taxon>
        <taxon>Tracheophyta</taxon>
        <taxon>Spermatophyta</taxon>
        <taxon>Magnoliopsida</taxon>
        <taxon>Liliopsida</taxon>
        <taxon>Poales</taxon>
        <taxon>Poaceae</taxon>
        <taxon>PACMAD clade</taxon>
        <taxon>Panicoideae</taxon>
        <taxon>Panicodae</taxon>
        <taxon>Paniceae</taxon>
        <taxon>Panicinae</taxon>
        <taxon>Panicum</taxon>
        <taxon>Panicum sect. Panicum</taxon>
    </lineage>
</organism>
<protein>
    <recommendedName>
        <fullName evidence="2">Bifunctional inhibitor/plant lipid transfer protein/seed storage helical domain-containing protein</fullName>
    </recommendedName>
</protein>
<dbReference type="Proteomes" id="UP000275267">
    <property type="component" value="Unassembled WGS sequence"/>
</dbReference>
<evidence type="ECO:0000256" key="1">
    <source>
        <dbReference type="SAM" id="SignalP"/>
    </source>
</evidence>
<feature type="domain" description="Bifunctional inhibitor/plant lipid transfer protein/seed storage helical" evidence="2">
    <location>
        <begin position="20"/>
        <end position="112"/>
    </location>
</feature>
<gene>
    <name evidence="3" type="ORF">C2845_PM01G44690</name>
</gene>
<evidence type="ECO:0000313" key="4">
    <source>
        <dbReference type="Proteomes" id="UP000275267"/>
    </source>
</evidence>
<feature type="signal peptide" evidence="1">
    <location>
        <begin position="1"/>
        <end position="24"/>
    </location>
</feature>
<accession>A0A3L6TSK6</accession>
<dbReference type="PANTHER" id="PTHR33286:SF50">
    <property type="entry name" value="BIFUNCTIONAL INHIBITOR_PLANT LIPID TRANSFER PROTEIN_SEED STORAGE HELICAL DOMAIN-CONTAINING PROTEIN"/>
    <property type="match status" value="1"/>
</dbReference>
<dbReference type="STRING" id="4540.A0A3L6TSK6"/>
<sequence length="118" mass="12490">MAQLSSAGLLAATLLLLLLAAAAAVSGPPSPQYKLPACQNDIDTLWRTCRQYVQKEGPKQKPSSNCCRTVQAADAHVSCVCDYLGSRDAKEKLSMEKVFYVTNLCGATVPAGCGPKQS</sequence>
<dbReference type="OrthoDB" id="653734at2759"/>
<dbReference type="InterPro" id="IPR016140">
    <property type="entry name" value="Bifunc_inhib/LTP/seed_store"/>
</dbReference>
<dbReference type="Pfam" id="PF14368">
    <property type="entry name" value="LTP_2"/>
    <property type="match status" value="1"/>
</dbReference>
<evidence type="ECO:0000313" key="3">
    <source>
        <dbReference type="EMBL" id="RLN43137.1"/>
    </source>
</evidence>
<dbReference type="SUPFAM" id="SSF47699">
    <property type="entry name" value="Bifunctional inhibitor/lipid-transfer protein/seed storage 2S albumin"/>
    <property type="match status" value="1"/>
</dbReference>
<keyword evidence="1" id="KW-0732">Signal</keyword>
<keyword evidence="4" id="KW-1185">Reference proteome</keyword>